<dbReference type="AlphaFoldDB" id="A0A803LUE0"/>
<dbReference type="InterPro" id="IPR017451">
    <property type="entry name" value="F-box-assoc_interact_dom"/>
</dbReference>
<dbReference type="NCBIfam" id="TIGR01640">
    <property type="entry name" value="F_box_assoc_1"/>
    <property type="match status" value="1"/>
</dbReference>
<accession>A0A803LUE0</accession>
<dbReference type="SUPFAM" id="SSF81383">
    <property type="entry name" value="F-box domain"/>
    <property type="match status" value="1"/>
</dbReference>
<dbReference type="InterPro" id="IPR001810">
    <property type="entry name" value="F-box_dom"/>
</dbReference>
<feature type="domain" description="F-box" evidence="1">
    <location>
        <begin position="4"/>
        <end position="45"/>
    </location>
</feature>
<dbReference type="PANTHER" id="PTHR31672:SF13">
    <property type="entry name" value="F-BOX PROTEIN CPR30-LIKE"/>
    <property type="match status" value="1"/>
</dbReference>
<dbReference type="Pfam" id="PF07734">
    <property type="entry name" value="FBA_1"/>
    <property type="match status" value="1"/>
</dbReference>
<dbReference type="CDD" id="cd22157">
    <property type="entry name" value="F-box_AtFBW1-like"/>
    <property type="match status" value="1"/>
</dbReference>
<dbReference type="InterPro" id="IPR006527">
    <property type="entry name" value="F-box-assoc_dom_typ1"/>
</dbReference>
<proteinExistence type="predicted"/>
<name>A0A803LUE0_CHEQI</name>
<dbReference type="SUPFAM" id="SSF50969">
    <property type="entry name" value="YVTN repeat-like/Quinoprotein amine dehydrogenase"/>
    <property type="match status" value="1"/>
</dbReference>
<dbReference type="Pfam" id="PF00646">
    <property type="entry name" value="F-box"/>
    <property type="match status" value="1"/>
</dbReference>
<evidence type="ECO:0000313" key="2">
    <source>
        <dbReference type="EnsemblPlants" id="AUR62018834-RA:cds"/>
    </source>
</evidence>
<reference evidence="2" key="2">
    <citation type="submission" date="2021-03" db="UniProtKB">
        <authorList>
            <consortium name="EnsemblPlants"/>
        </authorList>
    </citation>
    <scope>IDENTIFICATION</scope>
</reference>
<dbReference type="SMART" id="SM00256">
    <property type="entry name" value="FBOX"/>
    <property type="match status" value="1"/>
</dbReference>
<evidence type="ECO:0000259" key="1">
    <source>
        <dbReference type="SMART" id="SM00256"/>
    </source>
</evidence>
<evidence type="ECO:0000313" key="3">
    <source>
        <dbReference type="Proteomes" id="UP000596660"/>
    </source>
</evidence>
<dbReference type="InterPro" id="IPR050796">
    <property type="entry name" value="SCF_F-box_component"/>
</dbReference>
<dbReference type="Proteomes" id="UP000596660">
    <property type="component" value="Unplaced"/>
</dbReference>
<dbReference type="InterPro" id="IPR036047">
    <property type="entry name" value="F-box-like_dom_sf"/>
</dbReference>
<dbReference type="Gramene" id="AUR62018834-RA">
    <property type="protein sequence ID" value="AUR62018834-RA:cds"/>
    <property type="gene ID" value="AUR62018834"/>
</dbReference>
<keyword evidence="3" id="KW-1185">Reference proteome</keyword>
<reference evidence="2" key="1">
    <citation type="journal article" date="2017" name="Nature">
        <title>The genome of Chenopodium quinoa.</title>
        <authorList>
            <person name="Jarvis D.E."/>
            <person name="Ho Y.S."/>
            <person name="Lightfoot D.J."/>
            <person name="Schmoeckel S.M."/>
            <person name="Li B."/>
            <person name="Borm T.J.A."/>
            <person name="Ohyanagi H."/>
            <person name="Mineta K."/>
            <person name="Michell C.T."/>
            <person name="Saber N."/>
            <person name="Kharbatia N.M."/>
            <person name="Rupper R.R."/>
            <person name="Sharp A.R."/>
            <person name="Dally N."/>
            <person name="Boughton B.A."/>
            <person name="Woo Y.H."/>
            <person name="Gao G."/>
            <person name="Schijlen E.G.W.M."/>
            <person name="Guo X."/>
            <person name="Momin A.A."/>
            <person name="Negrao S."/>
            <person name="Al-Babili S."/>
            <person name="Gehring C."/>
            <person name="Roessner U."/>
            <person name="Jung C."/>
            <person name="Murphy K."/>
            <person name="Arold S.T."/>
            <person name="Gojobori T."/>
            <person name="van der Linden C.G."/>
            <person name="van Loo E.N."/>
            <person name="Jellen E.N."/>
            <person name="Maughan P.J."/>
            <person name="Tester M."/>
        </authorList>
    </citation>
    <scope>NUCLEOTIDE SEQUENCE [LARGE SCALE GENOMIC DNA]</scope>
    <source>
        <strain evidence="2">cv. PI 614886</strain>
    </source>
</reference>
<dbReference type="EnsemblPlants" id="AUR62018834-RA">
    <property type="protein sequence ID" value="AUR62018834-RA:cds"/>
    <property type="gene ID" value="AUR62018834"/>
</dbReference>
<dbReference type="PANTHER" id="PTHR31672">
    <property type="entry name" value="BNACNNG10540D PROTEIN"/>
    <property type="match status" value="1"/>
</dbReference>
<sequence length="675" mass="76136">MASTPLDILDNDILPRLPAKSLVRFKCVSKKWLALISSHEFILRHLDYALSSNSNQLLILTGNDGCLYSFNLDLPKTPAVKLPSFGVEPFVVGSCNGLVCIQSYRPCCLVLLNPSTGSYREIPSLLPPRRCSALNFGFGYDCNNDDYKVVRIVDRYPSMGFLGHQMDRIVHVYSSRANSWEVIERTSPQDSMGNRENGVLINNNLLHWKFWSLQEGKYQIRCFNLCEKQWTHDVPLPDYMGSIMHSANDIRDGLLDFGVLEGCLYLSTKNPQQPVIDIWVMHEYGVKKSWVKVFQISDSCVFGSLQVSPIAYDSLNHQILLRTANKTEHKVLWYDIKGETTKSAEINGVADCIWIDVCKGSLVNVPGGSQIRKSAQKDGKEALISSHEFILCHLDYAISSNSNQLLILTGNDCCLYSFNLELPKIPAIKLPSFGVEPFVVGSCNGLLCIQSSSPYRLVLLNPSTGSYRQTPSLIPPRRWSALNFGFGILWESVKMVSFINKNLLHWKFWSLEEGKYRSCCFNLCENKWTRDVPLPDYMGNDIRDVLLDFGVLDGCLYLSTKNPQQSVVDIWVMNKYGVKESWVKRFQIPDSYVFGSLQVSPIAYETIRFFLEQQTKLSIRSFWYDIKGETTKSAEINGVADCLWIDVCKGSLVNVPGGSQIGKSVPKDGQEGTQI</sequence>
<protein>
    <recommendedName>
        <fullName evidence="1">F-box domain-containing protein</fullName>
    </recommendedName>
</protein>
<dbReference type="InterPro" id="IPR011044">
    <property type="entry name" value="Quino_amine_DH_bsu"/>
</dbReference>
<dbReference type="OMA" id="SHEFILC"/>
<organism evidence="2 3">
    <name type="scientific">Chenopodium quinoa</name>
    <name type="common">Quinoa</name>
    <dbReference type="NCBI Taxonomy" id="63459"/>
    <lineage>
        <taxon>Eukaryota</taxon>
        <taxon>Viridiplantae</taxon>
        <taxon>Streptophyta</taxon>
        <taxon>Embryophyta</taxon>
        <taxon>Tracheophyta</taxon>
        <taxon>Spermatophyta</taxon>
        <taxon>Magnoliopsida</taxon>
        <taxon>eudicotyledons</taxon>
        <taxon>Gunneridae</taxon>
        <taxon>Pentapetalae</taxon>
        <taxon>Caryophyllales</taxon>
        <taxon>Chenopodiaceae</taxon>
        <taxon>Chenopodioideae</taxon>
        <taxon>Atripliceae</taxon>
        <taxon>Chenopodium</taxon>
    </lineage>
</organism>